<evidence type="ECO:0000256" key="2">
    <source>
        <dbReference type="SAM" id="MobiDB-lite"/>
    </source>
</evidence>
<feature type="compositionally biased region" description="Low complexity" evidence="2">
    <location>
        <begin position="1401"/>
        <end position="1412"/>
    </location>
</feature>
<dbReference type="FunFam" id="3.40.50.2000:FF:000009">
    <property type="entry name" value="Sterol 3-beta-glucosyltransferase UGT80A2"/>
    <property type="match status" value="1"/>
</dbReference>
<dbReference type="InterPro" id="IPR004276">
    <property type="entry name" value="GlycoTrans_28_N"/>
</dbReference>
<dbReference type="EMBL" id="MU007041">
    <property type="protein sequence ID" value="KAF2430089.1"/>
    <property type="molecule type" value="Genomic_DNA"/>
</dbReference>
<dbReference type="InterPro" id="IPR003903">
    <property type="entry name" value="UIM_dom"/>
</dbReference>
<reference evidence="5" key="1">
    <citation type="journal article" date="2020" name="Stud. Mycol.">
        <title>101 Dothideomycetes genomes: a test case for predicting lifestyles and emergence of pathogens.</title>
        <authorList>
            <person name="Haridas S."/>
            <person name="Albert R."/>
            <person name="Binder M."/>
            <person name="Bloem J."/>
            <person name="Labutti K."/>
            <person name="Salamov A."/>
            <person name="Andreopoulos B."/>
            <person name="Baker S."/>
            <person name="Barry K."/>
            <person name="Bills G."/>
            <person name="Bluhm B."/>
            <person name="Cannon C."/>
            <person name="Castanera R."/>
            <person name="Culley D."/>
            <person name="Daum C."/>
            <person name="Ezra D."/>
            <person name="Gonzalez J."/>
            <person name="Henrissat B."/>
            <person name="Kuo A."/>
            <person name="Liang C."/>
            <person name="Lipzen A."/>
            <person name="Lutzoni F."/>
            <person name="Magnuson J."/>
            <person name="Mondo S."/>
            <person name="Nolan M."/>
            <person name="Ohm R."/>
            <person name="Pangilinan J."/>
            <person name="Park H.-J."/>
            <person name="Ramirez L."/>
            <person name="Alfaro M."/>
            <person name="Sun H."/>
            <person name="Tritt A."/>
            <person name="Yoshinaga Y."/>
            <person name="Zwiers L.-H."/>
            <person name="Turgeon B."/>
            <person name="Goodwin S."/>
            <person name="Spatafora J."/>
            <person name="Crous P."/>
            <person name="Grigoriev I."/>
        </authorList>
    </citation>
    <scope>NUCLEOTIDE SEQUENCE</scope>
    <source>
        <strain evidence="5">CBS 130266</strain>
    </source>
</reference>
<feature type="region of interest" description="Disordered" evidence="2">
    <location>
        <begin position="738"/>
        <end position="899"/>
    </location>
</feature>
<feature type="compositionally biased region" description="Basic and acidic residues" evidence="2">
    <location>
        <begin position="1200"/>
        <end position="1224"/>
    </location>
</feature>
<feature type="compositionally biased region" description="Basic and acidic residues" evidence="2">
    <location>
        <begin position="1152"/>
        <end position="1165"/>
    </location>
</feature>
<dbReference type="Pfam" id="PF06722">
    <property type="entry name" value="EryCIII-like_C"/>
    <property type="match status" value="1"/>
</dbReference>
<keyword evidence="1" id="KW-0808">Transferase</keyword>
<proteinExistence type="predicted"/>
<keyword evidence="6" id="KW-1185">Reference proteome</keyword>
<sequence>MAKDNTPPKEEPTKEQKEKLEGTNNIIAHAAAASAAADDGGPDGGERGAPKKTASVASSQAASHRPAQMSADSYYAYNTGIDERDASATAPTIVPVEQDADAPPAYSNKLGEIAEDNNGLGTMATVADDGRVNVRIDQTSHKLSALLVPALRNQRKMIADQQPPPPPYIPPSLGGAPGELPPPPLNVVIMVVGSRGDVQPFVALGKVLKETYNHRVRLATHPVFKTFVEENGLEFFSIGGDPAELMAFMVKNPGLMPGFDTLRNGDVGKRRKNIAEMIAGCWRACIEAGDGSGVEASDDAIGDWTTDTDAGITAEEATSKPFVADCIISNPPSFAHIHCAERLGIPLHMMFTMPWSPTEAFPHPLTNIESSNADPTISNYISYALVDMLTWQGLGDVINRFRVHSLGLEPISLVWAPGLLSRLKIPYTYCWSPALIPKPADWGNHISISGFYFLSLASNFKPEPELLAFLKAGPPPVYIGFGSIVVDDPNAMTTMIFDAVKKTGQRALVSKGWGGLGADELGIPEGVFMLGNVPHDWLFEQVSCVVHHGGAGTTAAGIAAGRPTVVVPFFGDQPFWGAMVARAGAGPTPTPYKKLNADILAESIMEALKPTSLERAKELSAKISKEKGSDKGAQSFHQMLNVDKLRCSILPEHAAVWRVKRTQIRLSALAAYVLAEKEVISFADLKLYRPREYDVEEGPTDPISGGAGAVVGTMTSMMMGIADFPVATLKVLAIHPDAQKKKKEKKDSKDKENADGSSSGAGSSLALASPSSTSRTSLDKDALASSSRGSIDKSTEPTTPGAASFTAEPEELSRRSTKDSDSSNVASTSDISRIASPRGGSLAEALRNLPENSRPRSRSRGSSPSRHASLHRRSGSNAASKAPDGSHKPEQTCSWSENTAGPDALDTAYGTGKGISKIVGAGLKSPMDLFLGLSKGFHNMPKLYGEEVRDVGRVTGMRSGLRTAGKELSLGFYDGISGLVTQPLNGAKNEGAAGLFKGFGRGMAGLVLKPAAGIYALPGYAMKGVYKEIQKQFGASVNNYIIAARTAQGWEAWLQTDKDYQTEIVKRYLRVSEEAKKKKNIGEDQYDAVTEFIEKRKEVRKVRWEKAMTAYKGKKKEFGERVQSFCPPNCPIRERYSHSHSHSHSHSTTDLNKSDPFNKHQRTGDHSGASTPRPSLSTASTNDSEYASGGLKHASTFPDAHPHYHDEDDHDHDHEGETQHASDLEKAIQQSIADSSTGDTEEDRAIARAIQASIAELHRSGIPESHGHSGGVLDVQEDEETQLRLAIQESMISDHMGGSGGKKAKYDGDDSDVLHIAGSHDDHDHEKEEEHSKGESPSVAAAPAGDSEEDFKRALEESRKATDEEEKARREEEIVMEYIKRQSLAEEEHRKRVAQGRENEGAGASSSSSTKS</sequence>
<dbReference type="GO" id="GO:0005975">
    <property type="term" value="P:carbohydrate metabolic process"/>
    <property type="evidence" value="ECO:0007669"/>
    <property type="project" value="InterPro"/>
</dbReference>
<feature type="compositionally biased region" description="Low complexity" evidence="2">
    <location>
        <begin position="756"/>
        <end position="776"/>
    </location>
</feature>
<dbReference type="InterPro" id="IPR050426">
    <property type="entry name" value="Glycosyltransferase_28"/>
</dbReference>
<organism evidence="5 6">
    <name type="scientific">Tothia fuscella</name>
    <dbReference type="NCBI Taxonomy" id="1048955"/>
    <lineage>
        <taxon>Eukaryota</taxon>
        <taxon>Fungi</taxon>
        <taxon>Dikarya</taxon>
        <taxon>Ascomycota</taxon>
        <taxon>Pezizomycotina</taxon>
        <taxon>Dothideomycetes</taxon>
        <taxon>Pleosporomycetidae</taxon>
        <taxon>Venturiales</taxon>
        <taxon>Cylindrosympodiaceae</taxon>
        <taxon>Tothia</taxon>
    </lineage>
</organism>
<evidence type="ECO:0000256" key="1">
    <source>
        <dbReference type="ARBA" id="ARBA00022679"/>
    </source>
</evidence>
<feature type="compositionally biased region" description="Basic and acidic residues" evidence="2">
    <location>
        <begin position="1"/>
        <end position="21"/>
    </location>
</feature>
<feature type="compositionally biased region" description="Basic and acidic residues" evidence="2">
    <location>
        <begin position="1318"/>
        <end position="1334"/>
    </location>
</feature>
<dbReference type="SMART" id="SM00726">
    <property type="entry name" value="UIM"/>
    <property type="match status" value="5"/>
</dbReference>
<dbReference type="FunFam" id="3.40.50.2000:FF:000100">
    <property type="entry name" value="Glycosyltransferase family 1 protein"/>
    <property type="match status" value="1"/>
</dbReference>
<feature type="domain" description="Erythromycin biosynthesis protein CIII-like C-terminal" evidence="4">
    <location>
        <begin position="522"/>
        <end position="625"/>
    </location>
</feature>
<evidence type="ECO:0000313" key="6">
    <source>
        <dbReference type="Proteomes" id="UP000800235"/>
    </source>
</evidence>
<feature type="domain" description="Glycosyltransferase family 28 N-terminal" evidence="3">
    <location>
        <begin position="187"/>
        <end position="251"/>
    </location>
</feature>
<feature type="region of interest" description="Disordered" evidence="2">
    <location>
        <begin position="1290"/>
        <end position="1412"/>
    </location>
</feature>
<name>A0A9P4NQA4_9PEZI</name>
<dbReference type="Proteomes" id="UP000800235">
    <property type="component" value="Unassembled WGS sequence"/>
</dbReference>
<dbReference type="PANTHER" id="PTHR48050">
    <property type="entry name" value="STEROL 3-BETA-GLUCOSYLTRANSFERASE"/>
    <property type="match status" value="1"/>
</dbReference>
<protein>
    <submittedName>
        <fullName evidence="5">UDP-Glycosyltransferase/glycogen phosphorylase</fullName>
    </submittedName>
</protein>
<gene>
    <name evidence="5" type="ORF">EJ08DRAFT_687999</name>
</gene>
<dbReference type="InterPro" id="IPR010610">
    <property type="entry name" value="EryCIII-like_C"/>
</dbReference>
<feature type="region of interest" description="Disordered" evidence="2">
    <location>
        <begin position="1136"/>
        <end position="1224"/>
    </location>
</feature>
<feature type="compositionally biased region" description="Low complexity" evidence="2">
    <location>
        <begin position="28"/>
        <end position="39"/>
    </location>
</feature>
<feature type="compositionally biased region" description="Polar residues" evidence="2">
    <location>
        <begin position="1168"/>
        <end position="1185"/>
    </location>
</feature>
<dbReference type="SUPFAM" id="SSF53756">
    <property type="entry name" value="UDP-Glycosyltransferase/glycogen phosphorylase"/>
    <property type="match status" value="1"/>
</dbReference>
<dbReference type="GO" id="GO:0016906">
    <property type="term" value="F:sterol 3-beta-glucosyltransferase activity"/>
    <property type="evidence" value="ECO:0007669"/>
    <property type="project" value="UniProtKB-ARBA"/>
</dbReference>
<feature type="region of interest" description="Disordered" evidence="2">
    <location>
        <begin position="1"/>
        <end position="67"/>
    </location>
</feature>
<evidence type="ECO:0000313" key="5">
    <source>
        <dbReference type="EMBL" id="KAF2430089.1"/>
    </source>
</evidence>
<feature type="compositionally biased region" description="Polar residues" evidence="2">
    <location>
        <begin position="822"/>
        <end position="831"/>
    </location>
</feature>
<feature type="compositionally biased region" description="Basic and acidic residues" evidence="2">
    <location>
        <begin position="1350"/>
        <end position="1400"/>
    </location>
</feature>
<dbReference type="Pfam" id="PF03033">
    <property type="entry name" value="Glyco_transf_28"/>
    <property type="match status" value="1"/>
</dbReference>
<dbReference type="OrthoDB" id="5835829at2759"/>
<evidence type="ECO:0000259" key="4">
    <source>
        <dbReference type="Pfam" id="PF06722"/>
    </source>
</evidence>
<dbReference type="PANTHER" id="PTHR48050:SF13">
    <property type="entry name" value="STEROL 3-BETA-GLUCOSYLTRANSFERASE UGT80A2"/>
    <property type="match status" value="1"/>
</dbReference>
<feature type="compositionally biased region" description="Basic and acidic residues" evidence="2">
    <location>
        <begin position="745"/>
        <end position="754"/>
    </location>
</feature>
<dbReference type="Gene3D" id="3.40.50.2000">
    <property type="entry name" value="Glycogen Phosphorylase B"/>
    <property type="match status" value="2"/>
</dbReference>
<comment type="caution">
    <text evidence="5">The sequence shown here is derived from an EMBL/GenBank/DDBJ whole genome shotgun (WGS) entry which is preliminary data.</text>
</comment>
<evidence type="ECO:0000259" key="3">
    <source>
        <dbReference type="Pfam" id="PF03033"/>
    </source>
</evidence>
<dbReference type="InterPro" id="IPR002213">
    <property type="entry name" value="UDP_glucos_trans"/>
</dbReference>
<feature type="compositionally biased region" description="Basic and acidic residues" evidence="2">
    <location>
        <begin position="811"/>
        <end position="821"/>
    </location>
</feature>
<accession>A0A9P4NQA4</accession>
<dbReference type="CDD" id="cd03784">
    <property type="entry name" value="GT1_Gtf-like"/>
    <property type="match status" value="1"/>
</dbReference>